<dbReference type="OrthoDB" id="9788221at2"/>
<evidence type="ECO:0000313" key="3">
    <source>
        <dbReference type="EMBL" id="ANP35806.1"/>
    </source>
</evidence>
<evidence type="ECO:0008006" key="5">
    <source>
        <dbReference type="Google" id="ProtNLM"/>
    </source>
</evidence>
<dbReference type="SUPFAM" id="SSF54506">
    <property type="entry name" value="Diaminopimelate epimerase-like"/>
    <property type="match status" value="1"/>
</dbReference>
<dbReference type="PANTHER" id="PTHR13774:SF32">
    <property type="entry name" value="ANTISENSE-ENHANCING SEQUENCE 1"/>
    <property type="match status" value="1"/>
</dbReference>
<dbReference type="Proteomes" id="UP000092565">
    <property type="component" value="Chromosome"/>
</dbReference>
<dbReference type="Gene3D" id="3.10.310.10">
    <property type="entry name" value="Diaminopimelate Epimerase, Chain A, domain 1"/>
    <property type="match status" value="2"/>
</dbReference>
<dbReference type="GO" id="GO:0016853">
    <property type="term" value="F:isomerase activity"/>
    <property type="evidence" value="ECO:0007669"/>
    <property type="project" value="TreeGrafter"/>
</dbReference>
<reference evidence="3 4" key="1">
    <citation type="submission" date="2016-04" db="EMBL/GenBank/DDBJ databases">
        <authorList>
            <person name="Evans L.H."/>
            <person name="Alamgir A."/>
            <person name="Owens N."/>
            <person name="Weber N.D."/>
            <person name="Virtaneva K."/>
            <person name="Barbian K."/>
            <person name="Babar A."/>
            <person name="Rosenke K."/>
        </authorList>
    </citation>
    <scope>NUCLEOTIDE SEQUENCE [LARGE SCALE GENOMIC DNA]</scope>
    <source>
        <strain evidence="3 4">JL2886</strain>
    </source>
</reference>
<name>A0A1B0ZNQ3_9RHOB</name>
<evidence type="ECO:0000256" key="1">
    <source>
        <dbReference type="ARBA" id="ARBA00008270"/>
    </source>
</evidence>
<dbReference type="EMBL" id="CP015124">
    <property type="protein sequence ID" value="ANP35806.1"/>
    <property type="molecule type" value="Genomic_DNA"/>
</dbReference>
<evidence type="ECO:0000256" key="2">
    <source>
        <dbReference type="PIRSR" id="PIRSR016184-1"/>
    </source>
</evidence>
<protein>
    <recommendedName>
        <fullName evidence="5">PhzF family phenazine biosynthesis protein</fullName>
    </recommendedName>
</protein>
<evidence type="ECO:0000313" key="4">
    <source>
        <dbReference type="Proteomes" id="UP000092565"/>
    </source>
</evidence>
<gene>
    <name evidence="3" type="ORF">JL2886_00882</name>
</gene>
<sequence>MSQRNRSYNFVHCDVFASRPYSGNSLAVFPDSTGLSAAQMLTMTQELRHFESIFLTETEGRIEARVFDLSEELPFAGHPIIGAACSLHMQCGAPGQKTWTFALQGGRTVRVTTMARAGRYFGTLDQGQPDFLGTAPDDSRTAFAEAFNLSTGDLSPLPLEIISTGLKYLVVPVTGGLRDARIMAPDLEDRLRTVGAEFAYLFNTETFEGRHWNNDGLLEDVATGSAAGVIGAYALKHGLAQADHTFTLTQGHYIGRPSALLVTPYGTPDAISHVTVAGEVAFVGTGEISAP</sequence>
<dbReference type="GO" id="GO:0005737">
    <property type="term" value="C:cytoplasm"/>
    <property type="evidence" value="ECO:0007669"/>
    <property type="project" value="TreeGrafter"/>
</dbReference>
<dbReference type="PIRSF" id="PIRSF016184">
    <property type="entry name" value="PhzC_PhzF"/>
    <property type="match status" value="1"/>
</dbReference>
<dbReference type="InterPro" id="IPR003719">
    <property type="entry name" value="Phenazine_PhzF-like"/>
</dbReference>
<feature type="active site" evidence="2">
    <location>
        <position position="51"/>
    </location>
</feature>
<dbReference type="AlphaFoldDB" id="A0A1B0ZNQ3"/>
<dbReference type="NCBIfam" id="TIGR00654">
    <property type="entry name" value="PhzF_family"/>
    <property type="match status" value="1"/>
</dbReference>
<dbReference type="Pfam" id="PF02567">
    <property type="entry name" value="PhzC-PhzF"/>
    <property type="match status" value="1"/>
</dbReference>
<dbReference type="PANTHER" id="PTHR13774">
    <property type="entry name" value="PHENAZINE BIOSYNTHESIS PROTEIN"/>
    <property type="match status" value="1"/>
</dbReference>
<comment type="similarity">
    <text evidence="1">Belongs to the PhzF family.</text>
</comment>
<dbReference type="PATRIC" id="fig|60890.4.peg.862"/>
<keyword evidence="4" id="KW-1185">Reference proteome</keyword>
<dbReference type="RefSeq" id="WP_065270880.1">
    <property type="nucleotide sequence ID" value="NZ_CP015124.1"/>
</dbReference>
<accession>A0A1B0ZNQ3</accession>
<proteinExistence type="inferred from homology"/>
<organism evidence="3 4">
    <name type="scientific">Phaeobacter gallaeciensis</name>
    <dbReference type="NCBI Taxonomy" id="60890"/>
    <lineage>
        <taxon>Bacteria</taxon>
        <taxon>Pseudomonadati</taxon>
        <taxon>Pseudomonadota</taxon>
        <taxon>Alphaproteobacteria</taxon>
        <taxon>Rhodobacterales</taxon>
        <taxon>Roseobacteraceae</taxon>
        <taxon>Phaeobacter</taxon>
    </lineage>
</organism>